<dbReference type="Pfam" id="PF02023">
    <property type="entry name" value="SCAN"/>
    <property type="match status" value="1"/>
</dbReference>
<dbReference type="GeneTree" id="ENSGT01050000244855"/>
<dbReference type="InterPro" id="IPR043502">
    <property type="entry name" value="DNA/RNA_pol_sf"/>
</dbReference>
<dbReference type="Gene3D" id="3.30.70.270">
    <property type="match status" value="1"/>
</dbReference>
<keyword evidence="5" id="KW-0175">Coiled coil</keyword>
<dbReference type="Gene3D" id="1.10.340.70">
    <property type="match status" value="1"/>
</dbReference>
<evidence type="ECO:0000256" key="1">
    <source>
        <dbReference type="ARBA" id="ARBA00010879"/>
    </source>
</evidence>
<dbReference type="Ensembl" id="ENSSAUT00010037164.1">
    <property type="protein sequence ID" value="ENSSAUP00010035276.1"/>
    <property type="gene ID" value="ENSSAUG00010014936.1"/>
</dbReference>
<dbReference type="InterPro" id="IPR001878">
    <property type="entry name" value="Znf_CCHC"/>
</dbReference>
<dbReference type="PANTHER" id="PTHR37984">
    <property type="entry name" value="PROTEIN CBG26694"/>
    <property type="match status" value="1"/>
</dbReference>
<dbReference type="FunFam" id="1.10.340.70:FF:000001">
    <property type="entry name" value="Retrovirus-related Pol polyprotein from transposon gypsy-like Protein"/>
    <property type="match status" value="1"/>
</dbReference>
<feature type="domain" description="CCHC-type" evidence="6">
    <location>
        <begin position="291"/>
        <end position="306"/>
    </location>
</feature>
<dbReference type="Pfam" id="PF17921">
    <property type="entry name" value="Integrase_H2C2"/>
    <property type="match status" value="1"/>
</dbReference>
<dbReference type="InterPro" id="IPR043128">
    <property type="entry name" value="Rev_trsase/Diguanyl_cyclase"/>
</dbReference>
<evidence type="ECO:0000259" key="6">
    <source>
        <dbReference type="PROSITE" id="PS50158"/>
    </source>
</evidence>
<evidence type="ECO:0000259" key="7">
    <source>
        <dbReference type="PROSITE" id="PS50994"/>
    </source>
</evidence>
<dbReference type="Gene3D" id="3.10.10.10">
    <property type="entry name" value="HIV Type 1 Reverse Transcriptase, subunit A, domain 1"/>
    <property type="match status" value="1"/>
</dbReference>
<dbReference type="PROSITE" id="PS50158">
    <property type="entry name" value="ZF_CCHC"/>
    <property type="match status" value="1"/>
</dbReference>
<keyword evidence="4" id="KW-0862">Zinc</keyword>
<dbReference type="SUPFAM" id="SSF47353">
    <property type="entry name" value="Retrovirus capsid dimerization domain-like"/>
    <property type="match status" value="1"/>
</dbReference>
<dbReference type="InterPro" id="IPR012337">
    <property type="entry name" value="RNaseH-like_sf"/>
</dbReference>
<dbReference type="Proteomes" id="UP000472265">
    <property type="component" value="Chromosome 3"/>
</dbReference>
<feature type="domain" description="Integrase catalytic" evidence="7">
    <location>
        <begin position="662"/>
        <end position="830"/>
    </location>
</feature>
<evidence type="ECO:0000256" key="3">
    <source>
        <dbReference type="ARBA" id="ARBA00039658"/>
    </source>
</evidence>
<dbReference type="Gene3D" id="1.10.4020.10">
    <property type="entry name" value="DNA breaking-rejoining enzymes"/>
    <property type="match status" value="1"/>
</dbReference>
<evidence type="ECO:0000256" key="5">
    <source>
        <dbReference type="SAM" id="Coils"/>
    </source>
</evidence>
<evidence type="ECO:0000313" key="8">
    <source>
        <dbReference type="Ensembl" id="ENSSAUP00010035276.1"/>
    </source>
</evidence>
<dbReference type="PANTHER" id="PTHR37984:SF15">
    <property type="entry name" value="INTEGRASE CATALYTIC DOMAIN-CONTAINING PROTEIN"/>
    <property type="match status" value="1"/>
</dbReference>
<evidence type="ECO:0000313" key="9">
    <source>
        <dbReference type="Proteomes" id="UP000472265"/>
    </source>
</evidence>
<reference evidence="8" key="2">
    <citation type="submission" date="2025-08" db="UniProtKB">
        <authorList>
            <consortium name="Ensembl"/>
        </authorList>
    </citation>
    <scope>IDENTIFICATION</scope>
</reference>
<dbReference type="SUPFAM" id="SSF56672">
    <property type="entry name" value="DNA/RNA polymerases"/>
    <property type="match status" value="1"/>
</dbReference>
<dbReference type="Gene3D" id="3.30.420.10">
    <property type="entry name" value="Ribonuclease H-like superfamily/Ribonuclease H"/>
    <property type="match status" value="1"/>
</dbReference>
<dbReference type="InterPro" id="IPR054465">
    <property type="entry name" value="Integrase_p58-like_C"/>
</dbReference>
<dbReference type="Pfam" id="PF22938">
    <property type="entry name" value="Integrase_p58_C"/>
    <property type="match status" value="1"/>
</dbReference>
<proteinExistence type="inferred from homology"/>
<dbReference type="InterPro" id="IPR050951">
    <property type="entry name" value="Retrovirus_Pol_polyprotein"/>
</dbReference>
<dbReference type="GO" id="GO:0004523">
    <property type="term" value="F:RNA-DNA hybrid ribonuclease activity"/>
    <property type="evidence" value="ECO:0007669"/>
    <property type="project" value="UniProtKB-EC"/>
</dbReference>
<dbReference type="InterPro" id="IPR001584">
    <property type="entry name" value="Integrase_cat-core"/>
</dbReference>
<keyword evidence="9" id="KW-1185">Reference proteome</keyword>
<feature type="coiled-coil region" evidence="5">
    <location>
        <begin position="16"/>
        <end position="50"/>
    </location>
</feature>
<name>A0A671WFH3_SPAAU</name>
<organism evidence="8 9">
    <name type="scientific">Sparus aurata</name>
    <name type="common">Gilthead sea bream</name>
    <dbReference type="NCBI Taxonomy" id="8175"/>
    <lineage>
        <taxon>Eukaryota</taxon>
        <taxon>Metazoa</taxon>
        <taxon>Chordata</taxon>
        <taxon>Craniata</taxon>
        <taxon>Vertebrata</taxon>
        <taxon>Euteleostomi</taxon>
        <taxon>Actinopterygii</taxon>
        <taxon>Neopterygii</taxon>
        <taxon>Teleostei</taxon>
        <taxon>Neoteleostei</taxon>
        <taxon>Acanthomorphata</taxon>
        <taxon>Eupercaria</taxon>
        <taxon>Spariformes</taxon>
        <taxon>Sparidae</taxon>
        <taxon>Sparus</taxon>
    </lineage>
</organism>
<dbReference type="InterPro" id="IPR000477">
    <property type="entry name" value="RT_dom"/>
</dbReference>
<accession>A0A671WFH3</accession>
<sequence length="1370" mass="151532">MPRFEPLSVESSPGSKVDARLKLRIARLQLDQQERREEREFQLRRELELKKLEVEAETSVKLCQLELQKETAASSSVRSSDTAFDVSRNVLLVPPFRESEVESYLGAFEHLAVALRWPKDVWAILLQCKLTGKAQEACSSLSVEDGLNFEKVKSAILRVYELVPEAYRQRFRNLKKTSSQTHADFAREKVLLFDRWCSSCKADDLKSVRELMLLEEFKNCLPDRIVVYLNEQKVASLQQAAYLADEFALTHKPVFVKREQSIPGAALKTSTDGPVTRTPGPQVAGNLEKLCFFCHKPGHVVADCQSLKRKQQASKQPKGVGLIKTASVVELSSGSGGPDECFKPFIFQACVSLTGRVEDQRPVTVLRDTACSQSLILSSVLPLGAESACDASAVVRGIEMGFVPAPLHTVHIKCELITGFFPVAARDSFPVDGVDLIMGNDVAGGKVFPLPEVVVSPIPPSEPDDLTKGHPGVFAANVLTRAQSGKLAKDVDLCDSLFASALTEDRLPPVGEMLDCAPQEPKTKVPASADPLPLTHKALSSAQKGDPSLATCFAAVMHNPGEGGGRQSFFIDKGVLMRKWVSQPKVCDEDWSTVYQIVVPLEYRRHVMELAHEHLWSGHLGVTKTYNRILKHFFWPCMKGEIARYCKTCRTCQIVGKPNQVVPPAPLHPIPACGEPFEHVLVDCVGPLPRTKAGNEFMLTIMCVATRFPEAIPLKKITAPAVTRALTKFFTTFGLPKVVQTDQGTNFLSNLFKQTLRSLGISHAVSSAYHPESQGALKRWHQTLKSMLRKYCHETGRSWDEGVPFVLFAIRDAKQESLGFSPAELVFGHNVRGPLKVLTEKFMLESEKMNVLDFVSQCRERLHRASTLAKEALAASQSDMKRRFDRKAVVRQFNPGDKVLVLLPMPGAALRAQFSGPYVVKSQVSPTDYIILTPERRRKTRLCHVNMLKSFLSRDATEGKGEPAPATAAPGGGAVSLACASFLVDDDLEERSDGEQSGRLSNSSILANIEAHLSYLSVEQRSDVVNLLHSHPSLFGDVPSRTSRVLSHDIDVGSATPIKQHAYRCPLPKREVMKQEVEYLLENGLAKPSSSPWSSPCLLALKADGTPRFCTDFQKVNSVTVPDSFPLPRMEDCIDSIGPASIITKLDLLKGYWQVPLTARASAISAFVTPDHFLQYNVMAFGLRNAPATFQRLMHLVLGDVPACNVYLDDVVVYSDSWADHVSTLSEVFRRLATASLTLTLAQCEFAKATVTYLGKRVGHGQVRPVDAKVQAVVSYPVPSTRRELRQFLGMGSWGIVISLLWWPRLPNCAALRSLMRGVRSVKMRSKQPSLYSVVPLFWQPQIFLNHSSSRLMPVHQGQVPCYCRMAKVA</sequence>
<dbReference type="CDD" id="cd01647">
    <property type="entry name" value="RT_LTR"/>
    <property type="match status" value="1"/>
</dbReference>
<comment type="similarity">
    <text evidence="1">Belongs to the beta type-B retroviral polymerase family. HERV class-II K(HML-2) pol subfamily.</text>
</comment>
<evidence type="ECO:0000256" key="4">
    <source>
        <dbReference type="PROSITE-ProRule" id="PRU00047"/>
    </source>
</evidence>
<dbReference type="GO" id="GO:0003676">
    <property type="term" value="F:nucleic acid binding"/>
    <property type="evidence" value="ECO:0007669"/>
    <property type="project" value="InterPro"/>
</dbReference>
<dbReference type="GO" id="GO:0008270">
    <property type="term" value="F:zinc ion binding"/>
    <property type="evidence" value="ECO:0007669"/>
    <property type="project" value="UniProtKB-KW"/>
</dbReference>
<dbReference type="OMA" id="HAFECAK"/>
<dbReference type="SUPFAM" id="SSF53098">
    <property type="entry name" value="Ribonuclease H-like"/>
    <property type="match status" value="1"/>
</dbReference>
<reference evidence="8" key="3">
    <citation type="submission" date="2025-09" db="UniProtKB">
        <authorList>
            <consortium name="Ensembl"/>
        </authorList>
    </citation>
    <scope>IDENTIFICATION</scope>
</reference>
<dbReference type="InterPro" id="IPR041588">
    <property type="entry name" value="Integrase_H2C2"/>
</dbReference>
<dbReference type="InterPro" id="IPR003309">
    <property type="entry name" value="SCAN_dom"/>
</dbReference>
<dbReference type="GO" id="GO:0015074">
    <property type="term" value="P:DNA integration"/>
    <property type="evidence" value="ECO:0007669"/>
    <property type="project" value="InterPro"/>
</dbReference>
<protein>
    <recommendedName>
        <fullName evidence="3">Gypsy retrotransposon integrase-like protein 1</fullName>
        <ecNumber evidence="2">3.1.26.4</ecNumber>
    </recommendedName>
</protein>
<dbReference type="InterPro" id="IPR038269">
    <property type="entry name" value="SCAN_sf"/>
</dbReference>
<dbReference type="InterPro" id="IPR036397">
    <property type="entry name" value="RNaseH_sf"/>
</dbReference>
<dbReference type="EC" id="3.1.26.4" evidence="2"/>
<dbReference type="Pfam" id="PF00078">
    <property type="entry name" value="RVT_1"/>
    <property type="match status" value="1"/>
</dbReference>
<keyword evidence="4" id="KW-0479">Metal-binding</keyword>
<dbReference type="SMART" id="SM00343">
    <property type="entry name" value="ZnF_C2HC"/>
    <property type="match status" value="1"/>
</dbReference>
<reference evidence="8" key="1">
    <citation type="submission" date="2021-04" db="EMBL/GenBank/DDBJ databases">
        <authorList>
            <consortium name="Wellcome Sanger Institute Data Sharing"/>
        </authorList>
    </citation>
    <scope>NUCLEOTIDE SEQUENCE [LARGE SCALE GENOMIC DNA]</scope>
</reference>
<evidence type="ECO:0000256" key="2">
    <source>
        <dbReference type="ARBA" id="ARBA00012180"/>
    </source>
</evidence>
<keyword evidence="4" id="KW-0863">Zinc-finger</keyword>
<dbReference type="InParanoid" id="A0A671WFH3"/>
<dbReference type="FunFam" id="3.30.420.10:FF:000032">
    <property type="entry name" value="Retrovirus-related Pol polyprotein from transposon 297-like Protein"/>
    <property type="match status" value="1"/>
</dbReference>
<dbReference type="Pfam" id="PF00665">
    <property type="entry name" value="rve"/>
    <property type="match status" value="1"/>
</dbReference>
<dbReference type="PROSITE" id="PS50994">
    <property type="entry name" value="INTEGRASE"/>
    <property type="match status" value="1"/>
</dbReference>